<reference evidence="1" key="1">
    <citation type="journal article" date="2015" name="Nature">
        <title>Complex archaea that bridge the gap between prokaryotes and eukaryotes.</title>
        <authorList>
            <person name="Spang A."/>
            <person name="Saw J.H."/>
            <person name="Jorgensen S.L."/>
            <person name="Zaremba-Niedzwiedzka K."/>
            <person name="Martijn J."/>
            <person name="Lind A.E."/>
            <person name="van Eijk R."/>
            <person name="Schleper C."/>
            <person name="Guy L."/>
            <person name="Ettema T.J."/>
        </authorList>
    </citation>
    <scope>NUCLEOTIDE SEQUENCE</scope>
</reference>
<protein>
    <submittedName>
        <fullName evidence="1">Uncharacterized protein</fullName>
    </submittedName>
</protein>
<feature type="non-terminal residue" evidence="1">
    <location>
        <position position="69"/>
    </location>
</feature>
<name>A0A0F9F164_9ZZZZ</name>
<sequence length="69" mass="8107">MVTPFSLCAMRFTQQPLQIRFLRDFGKLIEHLDQGFDLSRGWFREVVALAVRADVDLVRLRFIDPVDQL</sequence>
<dbReference type="AlphaFoldDB" id="A0A0F9F164"/>
<evidence type="ECO:0000313" key="1">
    <source>
        <dbReference type="EMBL" id="KKL72201.1"/>
    </source>
</evidence>
<accession>A0A0F9F164</accession>
<proteinExistence type="predicted"/>
<gene>
    <name evidence="1" type="ORF">LCGC14_2087250</name>
</gene>
<dbReference type="EMBL" id="LAZR01025345">
    <property type="protein sequence ID" value="KKL72201.1"/>
    <property type="molecule type" value="Genomic_DNA"/>
</dbReference>
<organism evidence="1">
    <name type="scientific">marine sediment metagenome</name>
    <dbReference type="NCBI Taxonomy" id="412755"/>
    <lineage>
        <taxon>unclassified sequences</taxon>
        <taxon>metagenomes</taxon>
        <taxon>ecological metagenomes</taxon>
    </lineage>
</organism>
<comment type="caution">
    <text evidence="1">The sequence shown here is derived from an EMBL/GenBank/DDBJ whole genome shotgun (WGS) entry which is preliminary data.</text>
</comment>